<dbReference type="InParanoid" id="A0A1B4XH06"/>
<dbReference type="Pfam" id="PF07228">
    <property type="entry name" value="SpoIIE"/>
    <property type="match status" value="1"/>
</dbReference>
<accession>A0A1B4XH06</accession>
<gene>
    <name evidence="2" type="ORF">SCL_1802</name>
</gene>
<dbReference type="PANTHER" id="PTHR35801:SF1">
    <property type="entry name" value="PHOSPHOSERINE PHOSPHATASE RSBX"/>
    <property type="match status" value="1"/>
</dbReference>
<evidence type="ECO:0000259" key="1">
    <source>
        <dbReference type="SMART" id="SM00331"/>
    </source>
</evidence>
<evidence type="ECO:0000313" key="3">
    <source>
        <dbReference type="Proteomes" id="UP000243180"/>
    </source>
</evidence>
<dbReference type="SUPFAM" id="SSF81606">
    <property type="entry name" value="PP2C-like"/>
    <property type="match status" value="1"/>
</dbReference>
<dbReference type="OrthoDB" id="479131at2"/>
<dbReference type="Proteomes" id="UP000243180">
    <property type="component" value="Chromosome"/>
</dbReference>
<dbReference type="AlphaFoldDB" id="A0A1B4XH06"/>
<dbReference type="RefSeq" id="WP_096360886.1">
    <property type="nucleotide sequence ID" value="NZ_AP014879.1"/>
</dbReference>
<sequence>METMNQIALDLGVATLTLPGQEECGDRYVVVPFSDGVLVAAVDGIGHGAEAARAAEIAGNILKSRPHEALEPLIKRCHDELRGTRGVVMSVASFNHPEMALTWAGVGNVEGKLLSRDALSQPRTLLLSVGILGHRLGPIHPTVLPIKAGDTLIFSTDGVREDFDQHMNLNQSPQHLADDIMARSARHTDDALVLVGRYLG</sequence>
<dbReference type="Gene3D" id="3.60.40.10">
    <property type="entry name" value="PPM-type phosphatase domain"/>
    <property type="match status" value="1"/>
</dbReference>
<organism evidence="2 3">
    <name type="scientific">Sulfuricaulis limicola</name>
    <dbReference type="NCBI Taxonomy" id="1620215"/>
    <lineage>
        <taxon>Bacteria</taxon>
        <taxon>Pseudomonadati</taxon>
        <taxon>Pseudomonadota</taxon>
        <taxon>Gammaproteobacteria</taxon>
        <taxon>Acidiferrobacterales</taxon>
        <taxon>Acidiferrobacteraceae</taxon>
        <taxon>Sulfuricaulis</taxon>
    </lineage>
</organism>
<dbReference type="InterPro" id="IPR036457">
    <property type="entry name" value="PPM-type-like_dom_sf"/>
</dbReference>
<keyword evidence="3" id="KW-1185">Reference proteome</keyword>
<name>A0A1B4XH06_9GAMM</name>
<dbReference type="PANTHER" id="PTHR35801">
    <property type="entry name" value="PHOSPHOSERINE PHOSPHATASE RSBX"/>
    <property type="match status" value="1"/>
</dbReference>
<evidence type="ECO:0000313" key="2">
    <source>
        <dbReference type="EMBL" id="BAV34100.1"/>
    </source>
</evidence>
<proteinExistence type="predicted"/>
<dbReference type="InterPro" id="IPR001932">
    <property type="entry name" value="PPM-type_phosphatase-like_dom"/>
</dbReference>
<protein>
    <submittedName>
        <fullName evidence="2">Stage II sporulation protein M</fullName>
    </submittedName>
</protein>
<dbReference type="EMBL" id="AP014879">
    <property type="protein sequence ID" value="BAV34100.1"/>
    <property type="molecule type" value="Genomic_DNA"/>
</dbReference>
<dbReference type="InterPro" id="IPR039248">
    <property type="entry name" value="Ptase_RsbX"/>
</dbReference>
<dbReference type="SMART" id="SM00331">
    <property type="entry name" value="PP2C_SIG"/>
    <property type="match status" value="1"/>
</dbReference>
<dbReference type="KEGG" id="slim:SCL_1802"/>
<feature type="domain" description="PPM-type phosphatase" evidence="1">
    <location>
        <begin position="8"/>
        <end position="198"/>
    </location>
</feature>
<reference evidence="2 3" key="1">
    <citation type="submission" date="2015-05" db="EMBL/GenBank/DDBJ databases">
        <title>Complete genome sequence of a sulfur-oxidizing gammaproteobacterium strain HA5.</title>
        <authorList>
            <person name="Miura A."/>
            <person name="Kojima H."/>
            <person name="Fukui M."/>
        </authorList>
    </citation>
    <scope>NUCLEOTIDE SEQUENCE [LARGE SCALE GENOMIC DNA]</scope>
    <source>
        <strain evidence="2 3">HA5</strain>
    </source>
</reference>